<accession>A0A381Z368</accession>
<dbReference type="EMBL" id="UINC01019790">
    <property type="protein sequence ID" value="SVA83736.1"/>
    <property type="molecule type" value="Genomic_DNA"/>
</dbReference>
<organism evidence="1">
    <name type="scientific">marine metagenome</name>
    <dbReference type="NCBI Taxonomy" id="408172"/>
    <lineage>
        <taxon>unclassified sequences</taxon>
        <taxon>metagenomes</taxon>
        <taxon>ecological metagenomes</taxon>
    </lineage>
</organism>
<protein>
    <recommendedName>
        <fullName evidence="2">LVIVD repeat-containing protein</fullName>
    </recommendedName>
</protein>
<dbReference type="InterPro" id="IPR013211">
    <property type="entry name" value="LVIVD"/>
</dbReference>
<evidence type="ECO:0000313" key="1">
    <source>
        <dbReference type="EMBL" id="SVA83736.1"/>
    </source>
</evidence>
<gene>
    <name evidence="1" type="ORF">METZ01_LOCUS136590</name>
</gene>
<dbReference type="AlphaFoldDB" id="A0A381Z368"/>
<proteinExistence type="predicted"/>
<reference evidence="1" key="1">
    <citation type="submission" date="2018-05" db="EMBL/GenBank/DDBJ databases">
        <authorList>
            <person name="Lanie J.A."/>
            <person name="Ng W.-L."/>
            <person name="Kazmierczak K.M."/>
            <person name="Andrzejewski T.M."/>
            <person name="Davidsen T.M."/>
            <person name="Wayne K.J."/>
            <person name="Tettelin H."/>
            <person name="Glass J.I."/>
            <person name="Rusch D."/>
            <person name="Podicherti R."/>
            <person name="Tsui H.-C.T."/>
            <person name="Winkler M.E."/>
        </authorList>
    </citation>
    <scope>NUCLEOTIDE SEQUENCE</scope>
</reference>
<sequence>MSETQSHNMTLLSHNDLGGFGGVGEGMALQVTNKDKRILWIAHEGPPKNFTGVDVSDPKNTKIVCQTELPHQNMRSNSLEVTGDILAVAYQVYELGLEPAGVELFDISEPENPKSIGFHSTAGPHSRGVHCLWFVDGEYVHMASGAPDFTPRHPRDDQFYQIIDVRNPSKMEEVGRWWYPGTSEKDNAPPPDRITPDPIEELRGGDAFRLHNANIYPSHPDRAYLGYIDGGAVILDISNKSNPQVVSQWSPHNPYPGFTHTVLPLFDRGLLVVTDECIKDNGEDWPKLTWVIDARNEKNLVPISTLPLPTVDEFGNKGGRFGSHNLHENRPGPSFFSEEIIIGAFFNAGIRVYNLKNPYQPELVAYFIPPGPINSRVSTIQMNEVYVDENAIVYAGDRWAGGLYVMEMDI</sequence>
<name>A0A381Z368_9ZZZZ</name>
<evidence type="ECO:0008006" key="2">
    <source>
        <dbReference type="Google" id="ProtNLM"/>
    </source>
</evidence>
<dbReference type="Pfam" id="PF08309">
    <property type="entry name" value="LVIVD"/>
    <property type="match status" value="2"/>
</dbReference>
<dbReference type="SUPFAM" id="SSF101908">
    <property type="entry name" value="Putative isomerase YbhE"/>
    <property type="match status" value="1"/>
</dbReference>